<dbReference type="Gene3D" id="3.40.1010.10">
    <property type="entry name" value="Cobalt-precorrin-4 Transmethylase, Domain 1"/>
    <property type="match status" value="1"/>
</dbReference>
<comment type="caution">
    <text evidence="2">The sequence shown here is derived from an EMBL/GenBank/DDBJ whole genome shotgun (WGS) entry which is preliminary data.</text>
</comment>
<evidence type="ECO:0000313" key="2">
    <source>
        <dbReference type="EMBL" id="MBM0103637.1"/>
    </source>
</evidence>
<organism evidence="2 3">
    <name type="scientific">Steroidobacter gossypii</name>
    <dbReference type="NCBI Taxonomy" id="2805490"/>
    <lineage>
        <taxon>Bacteria</taxon>
        <taxon>Pseudomonadati</taxon>
        <taxon>Pseudomonadota</taxon>
        <taxon>Gammaproteobacteria</taxon>
        <taxon>Steroidobacterales</taxon>
        <taxon>Steroidobacteraceae</taxon>
        <taxon>Steroidobacter</taxon>
    </lineage>
</organism>
<dbReference type="EMBL" id="JAEVLS010000001">
    <property type="protein sequence ID" value="MBM0103637.1"/>
    <property type="molecule type" value="Genomic_DNA"/>
</dbReference>
<reference evidence="2 3" key="1">
    <citation type="journal article" date="2021" name="Int. J. Syst. Evol. Microbiol.">
        <title>Steroidobacter gossypii sp. nov., isolated from soil of cotton cropping field.</title>
        <authorList>
            <person name="Huang R."/>
            <person name="Yang S."/>
            <person name="Zhen C."/>
            <person name="Liu W."/>
        </authorList>
    </citation>
    <scope>NUCLEOTIDE SEQUENCE [LARGE SCALE GENOMIC DNA]</scope>
    <source>
        <strain evidence="2 3">S1-65</strain>
    </source>
</reference>
<sequence>MTEPSNLMKGRGSLVCVGIGMTLGSHLTPLARDHIQNADVVFTGLSDGIVEMWIAGMNKDVRSLQPLYQEGKSRMQTYREMVDTMLAEVRAGKRVCAAFYGHPGVFAWPTHKAIEIARREGYSAHMEPGVSAADCLYADLGFDPGKYGCQHYEASQFMFNRRRLDTGAYLILWQVGLSGDQSLARFSTGAAYRQVLVDVLSRDYPLEHEAILYRAATLPTFTPKIIRVALGRLPQVEADMHCTLVIPPAQPLQPDHHIRERLSALDREFAAQS</sequence>
<dbReference type="CDD" id="cd19916">
    <property type="entry name" value="OphMA_like"/>
    <property type="match status" value="1"/>
</dbReference>
<dbReference type="Pfam" id="PF00590">
    <property type="entry name" value="TP_methylase"/>
    <property type="match status" value="1"/>
</dbReference>
<dbReference type="InterPro" id="IPR014777">
    <property type="entry name" value="4pyrrole_Mease_sub1"/>
</dbReference>
<dbReference type="SUPFAM" id="SSF53790">
    <property type="entry name" value="Tetrapyrrole methylase"/>
    <property type="match status" value="1"/>
</dbReference>
<accession>A0ABS1WRQ3</accession>
<dbReference type="InterPro" id="IPR000878">
    <property type="entry name" value="4pyrrol_Mease"/>
</dbReference>
<dbReference type="Proteomes" id="UP000661077">
    <property type="component" value="Unassembled WGS sequence"/>
</dbReference>
<gene>
    <name evidence="2" type="ORF">JM946_02730</name>
</gene>
<evidence type="ECO:0000313" key="3">
    <source>
        <dbReference type="Proteomes" id="UP000661077"/>
    </source>
</evidence>
<proteinExistence type="predicted"/>
<name>A0ABS1WRQ3_9GAMM</name>
<keyword evidence="3" id="KW-1185">Reference proteome</keyword>
<feature type="domain" description="Tetrapyrrole methylase" evidence="1">
    <location>
        <begin position="14"/>
        <end position="220"/>
    </location>
</feature>
<protein>
    <recommendedName>
        <fullName evidence="1">Tetrapyrrole methylase domain-containing protein</fullName>
    </recommendedName>
</protein>
<evidence type="ECO:0000259" key="1">
    <source>
        <dbReference type="Pfam" id="PF00590"/>
    </source>
</evidence>
<dbReference type="InterPro" id="IPR035996">
    <property type="entry name" value="4pyrrol_Methylase_sf"/>
</dbReference>